<dbReference type="InterPro" id="IPR051447">
    <property type="entry name" value="Lipoprotein-release_system"/>
</dbReference>
<evidence type="ECO:0000256" key="4">
    <source>
        <dbReference type="ARBA" id="ARBA00022692"/>
    </source>
</evidence>
<feature type="transmembrane region" description="Helical" evidence="7">
    <location>
        <begin position="332"/>
        <end position="360"/>
    </location>
</feature>
<reference evidence="10 11" key="1">
    <citation type="submission" date="2018-03" db="EMBL/GenBank/DDBJ databases">
        <title>Genomic Encyclopedia of Archaeal and Bacterial Type Strains, Phase II (KMG-II): from individual species to whole genera.</title>
        <authorList>
            <person name="Goeker M."/>
        </authorList>
    </citation>
    <scope>NUCLEOTIDE SEQUENCE [LARGE SCALE GENOMIC DNA]</scope>
    <source>
        <strain evidence="10 11">DSM 27929</strain>
    </source>
</reference>
<feature type="transmembrane region" description="Helical" evidence="7">
    <location>
        <begin position="285"/>
        <end position="311"/>
    </location>
</feature>
<evidence type="ECO:0000256" key="5">
    <source>
        <dbReference type="ARBA" id="ARBA00022989"/>
    </source>
</evidence>
<evidence type="ECO:0000256" key="2">
    <source>
        <dbReference type="ARBA" id="ARBA00005236"/>
    </source>
</evidence>
<dbReference type="GO" id="GO:0044874">
    <property type="term" value="P:lipoprotein localization to outer membrane"/>
    <property type="evidence" value="ECO:0007669"/>
    <property type="project" value="TreeGrafter"/>
</dbReference>
<dbReference type="Pfam" id="PF12704">
    <property type="entry name" value="MacB_PCD"/>
    <property type="match status" value="1"/>
</dbReference>
<dbReference type="GO" id="GO:0098797">
    <property type="term" value="C:plasma membrane protein complex"/>
    <property type="evidence" value="ECO:0007669"/>
    <property type="project" value="TreeGrafter"/>
</dbReference>
<dbReference type="InterPro" id="IPR025857">
    <property type="entry name" value="MacB_PCD"/>
</dbReference>
<evidence type="ECO:0000313" key="11">
    <source>
        <dbReference type="Proteomes" id="UP000238157"/>
    </source>
</evidence>
<feature type="domain" description="ABC3 transporter permease C-terminal" evidence="8">
    <location>
        <begin position="290"/>
        <end position="412"/>
    </location>
</feature>
<dbReference type="RefSeq" id="WP_106133567.1">
    <property type="nucleotide sequence ID" value="NZ_PVTR01000005.1"/>
</dbReference>
<dbReference type="PANTHER" id="PTHR30489:SF0">
    <property type="entry name" value="LIPOPROTEIN-RELEASING SYSTEM TRANSMEMBRANE PROTEIN LOLE"/>
    <property type="match status" value="1"/>
</dbReference>
<feature type="transmembrane region" description="Helical" evidence="7">
    <location>
        <begin position="384"/>
        <end position="402"/>
    </location>
</feature>
<feature type="transmembrane region" description="Helical" evidence="7">
    <location>
        <begin position="21"/>
        <end position="42"/>
    </location>
</feature>
<dbReference type="EMBL" id="PVTR01000005">
    <property type="protein sequence ID" value="PRY88078.1"/>
    <property type="molecule type" value="Genomic_DNA"/>
</dbReference>
<keyword evidence="3" id="KW-1003">Cell membrane</keyword>
<evidence type="ECO:0000256" key="3">
    <source>
        <dbReference type="ARBA" id="ARBA00022475"/>
    </source>
</evidence>
<name>A0A2T0WMY7_9BACT</name>
<evidence type="ECO:0000256" key="7">
    <source>
        <dbReference type="SAM" id="Phobius"/>
    </source>
</evidence>
<dbReference type="OrthoDB" id="9770036at2"/>
<keyword evidence="6 7" id="KW-0472">Membrane</keyword>
<keyword evidence="5 7" id="KW-1133">Transmembrane helix</keyword>
<dbReference type="PANTHER" id="PTHR30489">
    <property type="entry name" value="LIPOPROTEIN-RELEASING SYSTEM TRANSMEMBRANE PROTEIN LOLE"/>
    <property type="match status" value="1"/>
</dbReference>
<comment type="caution">
    <text evidence="10">The sequence shown here is derived from an EMBL/GenBank/DDBJ whole genome shotgun (WGS) entry which is preliminary data.</text>
</comment>
<proteinExistence type="inferred from homology"/>
<keyword evidence="10" id="KW-0449">Lipoprotein</keyword>
<organism evidence="10 11">
    <name type="scientific">Mongoliibacter ruber</name>
    <dbReference type="NCBI Taxonomy" id="1750599"/>
    <lineage>
        <taxon>Bacteria</taxon>
        <taxon>Pseudomonadati</taxon>
        <taxon>Bacteroidota</taxon>
        <taxon>Cytophagia</taxon>
        <taxon>Cytophagales</taxon>
        <taxon>Cyclobacteriaceae</taxon>
        <taxon>Mongoliibacter</taxon>
    </lineage>
</organism>
<evidence type="ECO:0000256" key="6">
    <source>
        <dbReference type="ARBA" id="ARBA00023136"/>
    </source>
</evidence>
<evidence type="ECO:0000313" key="10">
    <source>
        <dbReference type="EMBL" id="PRY88078.1"/>
    </source>
</evidence>
<evidence type="ECO:0000259" key="9">
    <source>
        <dbReference type="Pfam" id="PF12704"/>
    </source>
</evidence>
<evidence type="ECO:0000256" key="1">
    <source>
        <dbReference type="ARBA" id="ARBA00004651"/>
    </source>
</evidence>
<protein>
    <submittedName>
        <fullName evidence="10">Lipoprotein-releasing system permease protein</fullName>
    </submittedName>
</protein>
<keyword evidence="4 7" id="KW-0812">Transmembrane</keyword>
<sequence length="419" mass="46037">MKTSLILNMARALMLARFKQTVVAGVGVVFSITMFVTLLSFMNGLNQLLDGLILNRTPHIRFYNEIKASTSQPIEASEAFSDHYHIIRSIKPAASRTSIYNNEAIIRTFKDDLRVKGVARKIAAQVFFNVGALDVSGVINGIDVEEESRLFAFEDYVIAGDFLDLKYTANSIILGKGAADRMLAEIGDVVQVTTAQGNRIQLKVVGYYQSGLGELDNVQSYASIGTVQKMLSETPSYVTDIQVKLHDFDLAPEMAREYKEIFGIDADDIQTVNAQFEAGTGIRSMISYAVGITLLIVSGFGIYNILNMMIYEKMDTIAILKAIGFSGRDVNMIFITIALAIGFFGGIIGLFFGFLAGLGIEQVPFELEALPTIKTLPVDFNPKYYIIAGVFSLVTTYFAGYFPARKASSIDPVDIIRGK</sequence>
<evidence type="ECO:0000259" key="8">
    <source>
        <dbReference type="Pfam" id="PF02687"/>
    </source>
</evidence>
<dbReference type="InterPro" id="IPR003838">
    <property type="entry name" value="ABC3_permease_C"/>
</dbReference>
<accession>A0A2T0WMY7</accession>
<dbReference type="Proteomes" id="UP000238157">
    <property type="component" value="Unassembled WGS sequence"/>
</dbReference>
<comment type="similarity">
    <text evidence="2">Belongs to the ABC-4 integral membrane protein family. LolC/E subfamily.</text>
</comment>
<gene>
    <name evidence="10" type="ORF">CLW00_105199</name>
</gene>
<dbReference type="AlphaFoldDB" id="A0A2T0WMY7"/>
<feature type="domain" description="MacB-like periplasmic core" evidence="9">
    <location>
        <begin position="26"/>
        <end position="257"/>
    </location>
</feature>
<comment type="subcellular location">
    <subcellularLocation>
        <location evidence="1">Cell membrane</location>
        <topology evidence="1">Multi-pass membrane protein</topology>
    </subcellularLocation>
</comment>
<keyword evidence="11" id="KW-1185">Reference proteome</keyword>
<dbReference type="Pfam" id="PF02687">
    <property type="entry name" value="FtsX"/>
    <property type="match status" value="1"/>
</dbReference>